<dbReference type="InterPro" id="IPR018060">
    <property type="entry name" value="HTH_AraC"/>
</dbReference>
<dbReference type="SMART" id="SM00342">
    <property type="entry name" value="HTH_ARAC"/>
    <property type="match status" value="1"/>
</dbReference>
<reference evidence="5 6" key="1">
    <citation type="submission" date="2024-05" db="EMBL/GenBank/DDBJ databases">
        <authorList>
            <person name="Duchaud E."/>
        </authorList>
    </citation>
    <scope>NUCLEOTIDE SEQUENCE [LARGE SCALE GENOMIC DNA]</scope>
    <source>
        <strain evidence="5">Ena-SAMPLE-TAB-13-05-2024-13:56:06:370-140308</strain>
    </source>
</reference>
<dbReference type="InterPro" id="IPR037923">
    <property type="entry name" value="HTH-like"/>
</dbReference>
<name>A0ABM9PF29_9FLAO</name>
<protein>
    <submittedName>
        <fullName evidence="5">AraC family transcriptional regulator, transcriptional activator of pobA</fullName>
    </submittedName>
</protein>
<accession>A0ABM9PF29</accession>
<dbReference type="SUPFAM" id="SSF51215">
    <property type="entry name" value="Regulatory protein AraC"/>
    <property type="match status" value="1"/>
</dbReference>
<dbReference type="PANTHER" id="PTHR43280:SF32">
    <property type="entry name" value="TRANSCRIPTIONAL REGULATORY PROTEIN"/>
    <property type="match status" value="1"/>
</dbReference>
<evidence type="ECO:0000313" key="6">
    <source>
        <dbReference type="Proteomes" id="UP001497527"/>
    </source>
</evidence>
<evidence type="ECO:0000256" key="3">
    <source>
        <dbReference type="ARBA" id="ARBA00023163"/>
    </source>
</evidence>
<sequence length="292" mass="34515">MGKKEFKDVPIRTIDHILNEEVSKFEIEQLTGAIFENQIVVAPHRHNFYHIMFIKKGVGEHSIDFKTYKIKPNCMFFVSPGQIHSLKTSRDTEGYVISFDSAFYHLNDNFQKLLDYPFFHSMNNTPMLQLGEKDEKIAVAWDELFEEHKSKAKDNLLRALFEVLLIRVARVYEEPITSNNHIYLTYQLRKLETLIDTYYKTHRKLEDYAKLMHISSKHLNSLCKKSLNKTVMNLIHERILIEAKRLLLFTKNTVTEIAHELGFTDTSYFMRFFKKHTSFTAEMYRNNFAIKG</sequence>
<proteinExistence type="predicted"/>
<dbReference type="SUPFAM" id="SSF46689">
    <property type="entry name" value="Homeodomain-like"/>
    <property type="match status" value="1"/>
</dbReference>
<organism evidence="5 6">
    <name type="scientific">Tenacibaculum polynesiense</name>
    <dbReference type="NCBI Taxonomy" id="3137857"/>
    <lineage>
        <taxon>Bacteria</taxon>
        <taxon>Pseudomonadati</taxon>
        <taxon>Bacteroidota</taxon>
        <taxon>Flavobacteriia</taxon>
        <taxon>Flavobacteriales</taxon>
        <taxon>Flavobacteriaceae</taxon>
        <taxon>Tenacibaculum</taxon>
    </lineage>
</organism>
<dbReference type="InterPro" id="IPR014710">
    <property type="entry name" value="RmlC-like_jellyroll"/>
</dbReference>
<dbReference type="Proteomes" id="UP001497527">
    <property type="component" value="Unassembled WGS sequence"/>
</dbReference>
<evidence type="ECO:0000256" key="2">
    <source>
        <dbReference type="ARBA" id="ARBA00023125"/>
    </source>
</evidence>
<keyword evidence="1" id="KW-0805">Transcription regulation</keyword>
<dbReference type="InterPro" id="IPR003313">
    <property type="entry name" value="AraC-bd"/>
</dbReference>
<keyword evidence="6" id="KW-1185">Reference proteome</keyword>
<dbReference type="Gene3D" id="1.10.10.60">
    <property type="entry name" value="Homeodomain-like"/>
    <property type="match status" value="1"/>
</dbReference>
<gene>
    <name evidence="5" type="ORF">T190423A01A_60114</name>
</gene>
<evidence type="ECO:0000313" key="5">
    <source>
        <dbReference type="EMBL" id="CAL2104177.1"/>
    </source>
</evidence>
<keyword evidence="3" id="KW-0804">Transcription</keyword>
<evidence type="ECO:0000256" key="1">
    <source>
        <dbReference type="ARBA" id="ARBA00023015"/>
    </source>
</evidence>
<dbReference type="Gene3D" id="2.60.120.10">
    <property type="entry name" value="Jelly Rolls"/>
    <property type="match status" value="1"/>
</dbReference>
<evidence type="ECO:0000259" key="4">
    <source>
        <dbReference type="PROSITE" id="PS01124"/>
    </source>
</evidence>
<feature type="domain" description="HTH araC/xylS-type" evidence="4">
    <location>
        <begin position="189"/>
        <end position="287"/>
    </location>
</feature>
<dbReference type="Pfam" id="PF12833">
    <property type="entry name" value="HTH_18"/>
    <property type="match status" value="1"/>
</dbReference>
<dbReference type="PANTHER" id="PTHR43280">
    <property type="entry name" value="ARAC-FAMILY TRANSCRIPTIONAL REGULATOR"/>
    <property type="match status" value="1"/>
</dbReference>
<keyword evidence="2" id="KW-0238">DNA-binding</keyword>
<dbReference type="EMBL" id="CAXJIO010000015">
    <property type="protein sequence ID" value="CAL2104177.1"/>
    <property type="molecule type" value="Genomic_DNA"/>
</dbReference>
<dbReference type="RefSeq" id="WP_348718445.1">
    <property type="nucleotide sequence ID" value="NZ_CAXJIO010000015.1"/>
</dbReference>
<dbReference type="PROSITE" id="PS01124">
    <property type="entry name" value="HTH_ARAC_FAMILY_2"/>
    <property type="match status" value="1"/>
</dbReference>
<comment type="caution">
    <text evidence="5">The sequence shown here is derived from an EMBL/GenBank/DDBJ whole genome shotgun (WGS) entry which is preliminary data.</text>
</comment>
<dbReference type="InterPro" id="IPR009057">
    <property type="entry name" value="Homeodomain-like_sf"/>
</dbReference>
<dbReference type="Pfam" id="PF02311">
    <property type="entry name" value="AraC_binding"/>
    <property type="match status" value="1"/>
</dbReference>